<dbReference type="PANTHER" id="PTHR10160:SF19">
    <property type="entry name" value="PROTON-TRANSLOCATING NAD(P)(+) TRANSHYDROGENASE"/>
    <property type="match status" value="1"/>
</dbReference>
<sequence>MVVSALKEINSEEHRVSLTPLAANTLLKRGINVKVEKGAGLLASISDEEFTKIGAKVVDKQEAVSADILLKVRCPEASEVSSFRSHSTLISFIFPENNKEGTARNVAGQNVAAEMSRPKCRRPKC</sequence>
<evidence type="ECO:0000313" key="7">
    <source>
        <dbReference type="Proteomes" id="UP000887561"/>
    </source>
</evidence>
<evidence type="ECO:0000259" key="6">
    <source>
        <dbReference type="SMART" id="SM01003"/>
    </source>
</evidence>
<accession>A0A915N5S2</accession>
<keyword evidence="4" id="KW-0520">NAD</keyword>
<evidence type="ECO:0000256" key="1">
    <source>
        <dbReference type="ARBA" id="ARBA00012943"/>
    </source>
</evidence>
<dbReference type="SMART" id="SM01003">
    <property type="entry name" value="AlaDh_PNT_N"/>
    <property type="match status" value="1"/>
</dbReference>
<evidence type="ECO:0000256" key="3">
    <source>
        <dbReference type="ARBA" id="ARBA00022967"/>
    </source>
</evidence>
<evidence type="ECO:0000313" key="8">
    <source>
        <dbReference type="WBParaSite" id="scaffold8483_cov244.g13097"/>
    </source>
</evidence>
<dbReference type="PANTHER" id="PTHR10160">
    <property type="entry name" value="NAD(P) TRANSHYDROGENASE"/>
    <property type="match status" value="1"/>
</dbReference>
<dbReference type="GO" id="GO:0005743">
    <property type="term" value="C:mitochondrial inner membrane"/>
    <property type="evidence" value="ECO:0007669"/>
    <property type="project" value="TreeGrafter"/>
</dbReference>
<proteinExistence type="predicted"/>
<evidence type="ECO:0000256" key="2">
    <source>
        <dbReference type="ARBA" id="ARBA00022857"/>
    </source>
</evidence>
<keyword evidence="3" id="KW-1278">Translocase</keyword>
<dbReference type="InterPro" id="IPR007886">
    <property type="entry name" value="AlaDH/PNT_N"/>
</dbReference>
<comment type="catalytic activity">
    <reaction evidence="5">
        <text>NAD(+) + NADPH + H(+)(in) = NADH + NADP(+) + H(+)(out)</text>
        <dbReference type="Rhea" id="RHEA:47992"/>
        <dbReference type="ChEBI" id="CHEBI:15378"/>
        <dbReference type="ChEBI" id="CHEBI:57540"/>
        <dbReference type="ChEBI" id="CHEBI:57783"/>
        <dbReference type="ChEBI" id="CHEBI:57945"/>
        <dbReference type="ChEBI" id="CHEBI:58349"/>
        <dbReference type="EC" id="7.1.1.1"/>
    </reaction>
</comment>
<evidence type="ECO:0000256" key="5">
    <source>
        <dbReference type="ARBA" id="ARBA00048202"/>
    </source>
</evidence>
<organism evidence="7 8">
    <name type="scientific">Meloidogyne javanica</name>
    <name type="common">Root-knot nematode worm</name>
    <dbReference type="NCBI Taxonomy" id="6303"/>
    <lineage>
        <taxon>Eukaryota</taxon>
        <taxon>Metazoa</taxon>
        <taxon>Ecdysozoa</taxon>
        <taxon>Nematoda</taxon>
        <taxon>Chromadorea</taxon>
        <taxon>Rhabditida</taxon>
        <taxon>Tylenchina</taxon>
        <taxon>Tylenchomorpha</taxon>
        <taxon>Tylenchoidea</taxon>
        <taxon>Meloidogynidae</taxon>
        <taxon>Meloidogyninae</taxon>
        <taxon>Meloidogyne</taxon>
        <taxon>Meloidogyne incognita group</taxon>
    </lineage>
</organism>
<dbReference type="AlphaFoldDB" id="A0A915N5S2"/>
<keyword evidence="7" id="KW-1185">Reference proteome</keyword>
<name>A0A915N5S2_MELJA</name>
<dbReference type="Gene3D" id="3.40.50.720">
    <property type="entry name" value="NAD(P)-binding Rossmann-like Domain"/>
    <property type="match status" value="1"/>
</dbReference>
<evidence type="ECO:0000256" key="4">
    <source>
        <dbReference type="ARBA" id="ARBA00023027"/>
    </source>
</evidence>
<keyword evidence="2" id="KW-0521">NADP</keyword>
<dbReference type="GO" id="GO:0050661">
    <property type="term" value="F:NADP binding"/>
    <property type="evidence" value="ECO:0007669"/>
    <property type="project" value="TreeGrafter"/>
</dbReference>
<dbReference type="GO" id="GO:0008750">
    <property type="term" value="F:proton-translocating NAD(P)+ transhydrogenase activity"/>
    <property type="evidence" value="ECO:0007669"/>
    <property type="project" value="UniProtKB-EC"/>
</dbReference>
<reference evidence="8" key="1">
    <citation type="submission" date="2022-11" db="UniProtKB">
        <authorList>
            <consortium name="WormBaseParasite"/>
        </authorList>
    </citation>
    <scope>IDENTIFICATION</scope>
</reference>
<dbReference type="GO" id="GO:0006740">
    <property type="term" value="P:NADPH regeneration"/>
    <property type="evidence" value="ECO:0007669"/>
    <property type="project" value="TreeGrafter"/>
</dbReference>
<protein>
    <recommendedName>
        <fullName evidence="1">proton-translocating NAD(P)(+) transhydrogenase</fullName>
        <ecNumber evidence="1">7.1.1.1</ecNumber>
    </recommendedName>
</protein>
<dbReference type="Proteomes" id="UP000887561">
    <property type="component" value="Unplaced"/>
</dbReference>
<dbReference type="SUPFAM" id="SSF52283">
    <property type="entry name" value="Formate/glycerate dehydrogenase catalytic domain-like"/>
    <property type="match status" value="1"/>
</dbReference>
<feature type="domain" description="Alanine dehydrogenase/pyridine nucleotide transhydrogenase N-terminal" evidence="6">
    <location>
        <begin position="4"/>
        <end position="107"/>
    </location>
</feature>
<dbReference type="WBParaSite" id="scaffold8483_cov244.g13097">
    <property type="protein sequence ID" value="scaffold8483_cov244.g13097"/>
    <property type="gene ID" value="scaffold8483_cov244.g13097"/>
</dbReference>
<dbReference type="Pfam" id="PF05222">
    <property type="entry name" value="AlaDh_PNT_N"/>
    <property type="match status" value="1"/>
</dbReference>
<dbReference type="EC" id="7.1.1.1" evidence="1"/>